<evidence type="ECO:0000313" key="4">
    <source>
        <dbReference type="Proteomes" id="UP001189624"/>
    </source>
</evidence>
<evidence type="ECO:0000256" key="1">
    <source>
        <dbReference type="ARBA" id="ARBA00006061"/>
    </source>
</evidence>
<comment type="similarity">
    <text evidence="1">Belongs to the Whirly family.</text>
</comment>
<evidence type="ECO:0000313" key="3">
    <source>
        <dbReference type="EMBL" id="CAJ1931718.1"/>
    </source>
</evidence>
<gene>
    <name evidence="3" type="ORF">AYBTSS11_LOCUS5413</name>
</gene>
<dbReference type="Gene3D" id="2.30.31.10">
    <property type="entry name" value="Transcriptional Coactivator Pc4, Chain A"/>
    <property type="match status" value="1"/>
</dbReference>
<dbReference type="InterPro" id="IPR009044">
    <property type="entry name" value="ssDNA-bd_transcriptional_reg"/>
</dbReference>
<dbReference type="Gramene" id="rna-AYBTSS11_LOCUS5413">
    <property type="protein sequence ID" value="CAJ1931718.1"/>
    <property type="gene ID" value="gene-AYBTSS11_LOCUS5413"/>
</dbReference>
<sequence length="249" mass="28455">MSQVVHSITLKHLSLPIHSFVPPKFIVHLNRNFSFILPSSFRVKCYRSNLDEPKPFPPLPQHPPVAELPQRVYADYSVYTRMGVLTLTPKPPQFDAKASGAFSVSREGYMLLQFAPSISTEEPIYDWNQKQVFSLSVTEMGTLISLGAMDSWEFFRKTANAKSGIEVRKVLKVEPLLDITGHSFSLSVYKKPVDKEEIEERLYLPVTRADLAVLRSIFNYIMPYLLGWNAFASTIKPEVYNQVNRTNRL</sequence>
<dbReference type="Proteomes" id="UP001189624">
    <property type="component" value="Chromosome 2"/>
</dbReference>
<proteinExistence type="inferred from homology"/>
<organism evidence="3 4">
    <name type="scientific">Sphenostylis stenocarpa</name>
    <dbReference type="NCBI Taxonomy" id="92480"/>
    <lineage>
        <taxon>Eukaryota</taxon>
        <taxon>Viridiplantae</taxon>
        <taxon>Streptophyta</taxon>
        <taxon>Embryophyta</taxon>
        <taxon>Tracheophyta</taxon>
        <taxon>Spermatophyta</taxon>
        <taxon>Magnoliopsida</taxon>
        <taxon>eudicotyledons</taxon>
        <taxon>Gunneridae</taxon>
        <taxon>Pentapetalae</taxon>
        <taxon>rosids</taxon>
        <taxon>fabids</taxon>
        <taxon>Fabales</taxon>
        <taxon>Fabaceae</taxon>
        <taxon>Papilionoideae</taxon>
        <taxon>50 kb inversion clade</taxon>
        <taxon>NPAAA clade</taxon>
        <taxon>indigoferoid/millettioid clade</taxon>
        <taxon>Phaseoleae</taxon>
        <taxon>Sphenostylis</taxon>
    </lineage>
</organism>
<dbReference type="InterPro" id="IPR013742">
    <property type="entry name" value="Whirly"/>
</dbReference>
<dbReference type="GO" id="GO:0003697">
    <property type="term" value="F:single-stranded DNA binding"/>
    <property type="evidence" value="ECO:0007669"/>
    <property type="project" value="InterPro"/>
</dbReference>
<dbReference type="AlphaFoldDB" id="A0AA86V9D0"/>
<dbReference type="Pfam" id="PF08536">
    <property type="entry name" value="Whirly"/>
    <property type="match status" value="1"/>
</dbReference>
<dbReference type="GO" id="GO:0006355">
    <property type="term" value="P:regulation of DNA-templated transcription"/>
    <property type="evidence" value="ECO:0007669"/>
    <property type="project" value="InterPro"/>
</dbReference>
<keyword evidence="4" id="KW-1185">Reference proteome</keyword>
<dbReference type="SUPFAM" id="SSF54447">
    <property type="entry name" value="ssDNA-binding transcriptional regulator domain"/>
    <property type="match status" value="1"/>
</dbReference>
<protein>
    <submittedName>
        <fullName evidence="3">Uncharacterized protein</fullName>
    </submittedName>
</protein>
<reference evidence="3" key="1">
    <citation type="submission" date="2023-10" db="EMBL/GenBank/DDBJ databases">
        <authorList>
            <person name="Domelevo Entfellner J.-B."/>
        </authorList>
    </citation>
    <scope>NUCLEOTIDE SEQUENCE</scope>
</reference>
<dbReference type="PANTHER" id="PTHR31745:SF2">
    <property type="entry name" value="SINGLE-STRANDED DNA-BINDING PROTEIN WHY1, CHLOROPLASTIC"/>
    <property type="match status" value="1"/>
</dbReference>
<accession>A0AA86V9D0</accession>
<keyword evidence="2" id="KW-0809">Transit peptide</keyword>
<evidence type="ECO:0000256" key="2">
    <source>
        <dbReference type="ARBA" id="ARBA00022946"/>
    </source>
</evidence>
<dbReference type="GO" id="GO:0006952">
    <property type="term" value="P:defense response"/>
    <property type="evidence" value="ECO:0007669"/>
    <property type="project" value="InterPro"/>
</dbReference>
<dbReference type="EMBL" id="OY731399">
    <property type="protein sequence ID" value="CAJ1931718.1"/>
    <property type="molecule type" value="Genomic_DNA"/>
</dbReference>
<dbReference type="PANTHER" id="PTHR31745">
    <property type="entry name" value="SINGLE-STRANDED DNA-BINDING PROTEIN WHY2, MITOCHONDRIAL"/>
    <property type="match status" value="1"/>
</dbReference>
<name>A0AA86V9D0_9FABA</name>